<dbReference type="Pfam" id="PF13306">
    <property type="entry name" value="LRR_5"/>
    <property type="match status" value="7"/>
</dbReference>
<dbReference type="Proteomes" id="UP001596978">
    <property type="component" value="Unassembled WGS sequence"/>
</dbReference>
<evidence type="ECO:0000313" key="2">
    <source>
        <dbReference type="EMBL" id="MFD0861576.1"/>
    </source>
</evidence>
<dbReference type="InterPro" id="IPR026906">
    <property type="entry name" value="LRR_5"/>
</dbReference>
<keyword evidence="3" id="KW-1185">Reference proteome</keyword>
<sequence length="1557" mass="164091">MKTKLIYMMLALLFTATGLAQTFTVDGFNYNVLSTNPNEVEVTGGSDGSNPLTIRSSVTHEGITYTVTTIGNSAYRGRGLNNVILPNTITTIRFRAFRDNGGLTTVTLPASITSVQGEAFFNGGLNQLIAEGTVPASISNSSFGTRSNVDLIIPDGLEETYINAGWTGFNSINGEIPLFGTFEVGDLRYRLTSKNPNEVEVRARLNGIQEVVIPTSVVEPQFGETFTVNSVGLRAFKNAAINSVVFPNTLETIGVEAFQNNNLTAITFPTSLASIDDRAFRSNPLTNVTSQAVAAPTITSSSIENRGDINLTIPSGSEAAYESAGWTGFFLVNGVPNIGANFSVDGFAYRITGVNPDTAELRGGANGITDLVLPSTATKNGITFAVTAIGNRAFRNRGINSVVFPSSIELIGNEAFETNNLTTITLPASVTVINNEAFRDNLLSEVISQAVAAPAIEINSFTNRSDIDLTVPNGSETAYADAGWTGFFSINGTPSIGSTFSVDGFNYGISGVDPNTVELRGGGNGITDLVLPATTTKNGFSFTVTAIGNRAFRNRGINSVVLPSTIEVVGDEAFEINNLSAVTIPAAVHTIGSEAFINNSLTQVTFTSGPETIGESAFRNNLLTNVSIPTGTVTIGTGAFFNNQLTSITIPGTVDSIGREAFRDNQLGSVTIPQGVITIERGAFLNNQLTEVTMANTVETIGGDAFRGNQLTTVNLSNSLTSLGAGAFRSNQLTSIVIPNGVTEIGSQTFRDNDLTNVTLPENLQIIKNDAFRNNELTTISFPASLIELQGFAFRNNKLTSVTIPTTISAIGANTFSDNQLTDITIPANIQTIGNDAFARNPINILTANSATPATITTSSFGTRSTINLIIIPDEQAVIDDYIAAGWTGFGSVNGEFQVGARFIEGDLRYEVTQVNPNEVKVLNRVTTVQNITIPATVTESNSGTSFNVTAIEDAAFQNTDITAVTIGANMETIGNNAFQGASLTAVDAQGTTPATITASSFGDRSLIDLTLPTGLETVYANAGWTGFKSVNGELSDGLIGAQFTESGITFEVISIDPNEVAVTGSSVTGVVTIPGQVTFEANSFSVVTIATNAFQNDDITSVTLPASITTIEANAFSTDSLNEIIALGTVPATIEANSFSSREDISLTVPVESETAYENAGWTGFFSVNGSGPSVGNAFSVGGIRYEILTLSPNTVKAIGKSGVVPNNDYVFPELLSKNGVDFTITVIGNSAFRNRSVRTVILPSTLQILEFRAFRDNGNLQSVTLPASVTSVGVEAFFDCGLTEVISEIVAPPNISSGSFGDRSVIDLTIPAETLQAYLDAGWTGFKTITELGANIALSTRVFLQGASLNPFSGEEDLMRDNLRIDGVLPTTSPYFDGLTADAGVFAIMGPNAIVDWVVIELRDATDNSILIDGRSALLQRDGDVVDVDGVSPIQFGGLPGGDYHVVVDHRNHLAIITANAAALSTGTNLIDFTSDVTLAQGTTNALVEVRPGVFGLVGGDLDENGQVQNTDISSLRPKLGIAGYDNADLDMNGQIQNTDINNLLNLNLGKGEQF</sequence>
<dbReference type="SUPFAM" id="SSF52058">
    <property type="entry name" value="L domain-like"/>
    <property type="match status" value="1"/>
</dbReference>
<dbReference type="InterPro" id="IPR032675">
    <property type="entry name" value="LRR_dom_sf"/>
</dbReference>
<name>A0ABW3CV35_9FLAO</name>
<dbReference type="InterPro" id="IPR053139">
    <property type="entry name" value="Surface_bspA-like"/>
</dbReference>
<dbReference type="PANTHER" id="PTHR45661:SF3">
    <property type="entry name" value="IG-LIKE DOMAIN-CONTAINING PROTEIN"/>
    <property type="match status" value="1"/>
</dbReference>
<dbReference type="PANTHER" id="PTHR45661">
    <property type="entry name" value="SURFACE ANTIGEN"/>
    <property type="match status" value="1"/>
</dbReference>
<dbReference type="EMBL" id="JBHTJH010000004">
    <property type="protein sequence ID" value="MFD0861576.1"/>
    <property type="molecule type" value="Genomic_DNA"/>
</dbReference>
<feature type="signal peptide" evidence="1">
    <location>
        <begin position="1"/>
        <end position="20"/>
    </location>
</feature>
<protein>
    <submittedName>
        <fullName evidence="2">Leucine-rich repeat protein</fullName>
    </submittedName>
</protein>
<dbReference type="Gene3D" id="3.80.10.10">
    <property type="entry name" value="Ribonuclease Inhibitor"/>
    <property type="match status" value="9"/>
</dbReference>
<evidence type="ECO:0000313" key="3">
    <source>
        <dbReference type="Proteomes" id="UP001596978"/>
    </source>
</evidence>
<keyword evidence="1" id="KW-0732">Signal</keyword>
<accession>A0ABW3CV35</accession>
<dbReference type="RefSeq" id="WP_386404852.1">
    <property type="nucleotide sequence ID" value="NZ_JBHTJH010000004.1"/>
</dbReference>
<dbReference type="PROSITE" id="PS00018">
    <property type="entry name" value="EF_HAND_1"/>
    <property type="match status" value="1"/>
</dbReference>
<comment type="caution">
    <text evidence="2">The sequence shown here is derived from an EMBL/GenBank/DDBJ whole genome shotgun (WGS) entry which is preliminary data.</text>
</comment>
<gene>
    <name evidence="2" type="ORF">ACFQ1M_05115</name>
</gene>
<dbReference type="Gene3D" id="3.40.50.12480">
    <property type="match status" value="1"/>
</dbReference>
<reference evidence="3" key="1">
    <citation type="journal article" date="2019" name="Int. J. Syst. Evol. Microbiol.">
        <title>The Global Catalogue of Microorganisms (GCM) 10K type strain sequencing project: providing services to taxonomists for standard genome sequencing and annotation.</title>
        <authorList>
            <consortium name="The Broad Institute Genomics Platform"/>
            <consortium name="The Broad Institute Genome Sequencing Center for Infectious Disease"/>
            <person name="Wu L."/>
            <person name="Ma J."/>
        </authorList>
    </citation>
    <scope>NUCLEOTIDE SEQUENCE [LARGE SCALE GENOMIC DNA]</scope>
    <source>
        <strain evidence="3">CCUG 62952</strain>
    </source>
</reference>
<organism evidence="2 3">
    <name type="scientific">Sungkyunkwania multivorans</name>
    <dbReference type="NCBI Taxonomy" id="1173618"/>
    <lineage>
        <taxon>Bacteria</taxon>
        <taxon>Pseudomonadati</taxon>
        <taxon>Bacteroidota</taxon>
        <taxon>Flavobacteriia</taxon>
        <taxon>Flavobacteriales</taxon>
        <taxon>Flavobacteriaceae</taxon>
        <taxon>Sungkyunkwania</taxon>
    </lineage>
</organism>
<feature type="chain" id="PRO_5047186897" evidence="1">
    <location>
        <begin position="21"/>
        <end position="1557"/>
    </location>
</feature>
<dbReference type="InterPro" id="IPR018247">
    <property type="entry name" value="EF_Hand_1_Ca_BS"/>
</dbReference>
<evidence type="ECO:0000256" key="1">
    <source>
        <dbReference type="SAM" id="SignalP"/>
    </source>
</evidence>
<proteinExistence type="predicted"/>